<accession>A0A4S8IBE2</accession>
<dbReference type="PANTHER" id="PTHR21677:SF1">
    <property type="entry name" value="PROTEIN CRAMPED-LIKE"/>
    <property type="match status" value="1"/>
</dbReference>
<dbReference type="GO" id="GO:0007389">
    <property type="term" value="P:pattern specification process"/>
    <property type="evidence" value="ECO:0007669"/>
    <property type="project" value="TreeGrafter"/>
</dbReference>
<dbReference type="STRING" id="52838.A0A4S8IBE2"/>
<keyword evidence="2" id="KW-0539">Nucleus</keyword>
<evidence type="ECO:0000313" key="5">
    <source>
        <dbReference type="Proteomes" id="UP000317650"/>
    </source>
</evidence>
<evidence type="ECO:0000313" key="4">
    <source>
        <dbReference type="EMBL" id="THU45398.1"/>
    </source>
</evidence>
<comment type="caution">
    <text evidence="4">The sequence shown here is derived from an EMBL/GenBank/DDBJ whole genome shotgun (WGS) entry which is preliminary data.</text>
</comment>
<dbReference type="GO" id="GO:0003677">
    <property type="term" value="F:DNA binding"/>
    <property type="evidence" value="ECO:0007669"/>
    <property type="project" value="UniProtKB-KW"/>
</dbReference>
<organism evidence="4 5">
    <name type="scientific">Musa balbisiana</name>
    <name type="common">Banana</name>
    <dbReference type="NCBI Taxonomy" id="52838"/>
    <lineage>
        <taxon>Eukaryota</taxon>
        <taxon>Viridiplantae</taxon>
        <taxon>Streptophyta</taxon>
        <taxon>Embryophyta</taxon>
        <taxon>Tracheophyta</taxon>
        <taxon>Spermatophyta</taxon>
        <taxon>Magnoliopsida</taxon>
        <taxon>Liliopsida</taxon>
        <taxon>Zingiberales</taxon>
        <taxon>Musaceae</taxon>
        <taxon>Musa</taxon>
    </lineage>
</organism>
<evidence type="ECO:0000256" key="1">
    <source>
        <dbReference type="ARBA" id="ARBA00023125"/>
    </source>
</evidence>
<keyword evidence="5" id="KW-1185">Reference proteome</keyword>
<gene>
    <name evidence="4" type="ORF">C4D60_Mb02t17520</name>
</gene>
<dbReference type="InterPro" id="IPR055315">
    <property type="entry name" value="Cramped-like"/>
</dbReference>
<sequence length="480" mass="52543">MKASGSQHKGLAKKGLGCNKPKSLKIAKQKREITGKKSSELGGQLHTSPIQLPQLEIQDMQTNFLEAAPGDLKFVQGQFQDFNGKFKLQLFPIDEATRKALEKNNHNPYLELTLTTRKRISSVVKHLNFKWGSSKLASGELMLFPYNVYLDNLANSIRWTLEDSDVTAADVHASLGSPAMFRLRYGWFSNLEQTACQTSMTSHSYKEPNKSFEKHITSGDKLLCKSSKGHGPRHMDDSANQAVETHLLLEKTIQNGVDQNNSRSVNMSWVDCLSNMSFGAILSEVSETPVNLCHPLPAPNSSLQQIPMTCDSFDAAIASVMARHQPSNPSNRLIHSSILEAEETCHAFPFAQVASSSHNHPASTRDPPATENCSDMVLSNFSVLNLFVANMLGPQVEQASLNNICPIPVTVDACSEPKSHSEDSLNGGNQFAGMNLSLPDSQGPLEYVAPCSREMNDGETIGLGGLITSSMDAFQNFSIF</sequence>
<dbReference type="AlphaFoldDB" id="A0A4S8IBE2"/>
<protein>
    <recommendedName>
        <fullName evidence="6">TSL-kinase interacting protein 1</fullName>
    </recommendedName>
</protein>
<proteinExistence type="predicted"/>
<dbReference type="PANTHER" id="PTHR21677">
    <property type="entry name" value="CRAMPED PROTEIN"/>
    <property type="match status" value="1"/>
</dbReference>
<name>A0A4S8IBE2_MUSBA</name>
<dbReference type="EMBL" id="PYDT01000011">
    <property type="protein sequence ID" value="THU45398.1"/>
    <property type="molecule type" value="Genomic_DNA"/>
</dbReference>
<dbReference type="GO" id="GO:0003682">
    <property type="term" value="F:chromatin binding"/>
    <property type="evidence" value="ECO:0007669"/>
    <property type="project" value="InterPro"/>
</dbReference>
<dbReference type="GO" id="GO:0005634">
    <property type="term" value="C:nucleus"/>
    <property type="evidence" value="ECO:0007669"/>
    <property type="project" value="TreeGrafter"/>
</dbReference>
<evidence type="ECO:0000256" key="3">
    <source>
        <dbReference type="SAM" id="MobiDB-lite"/>
    </source>
</evidence>
<keyword evidence="1" id="KW-0238">DNA-binding</keyword>
<reference evidence="4 5" key="1">
    <citation type="journal article" date="2019" name="Nat. Plants">
        <title>Genome sequencing of Musa balbisiana reveals subgenome evolution and function divergence in polyploid bananas.</title>
        <authorList>
            <person name="Yao X."/>
        </authorList>
    </citation>
    <scope>NUCLEOTIDE SEQUENCE [LARGE SCALE GENOMIC DNA]</scope>
    <source>
        <strain evidence="5">cv. DH-PKW</strain>
        <tissue evidence="4">Leaves</tissue>
    </source>
</reference>
<dbReference type="Proteomes" id="UP000317650">
    <property type="component" value="Chromosome 2"/>
</dbReference>
<evidence type="ECO:0008006" key="6">
    <source>
        <dbReference type="Google" id="ProtNLM"/>
    </source>
</evidence>
<evidence type="ECO:0000256" key="2">
    <source>
        <dbReference type="ARBA" id="ARBA00023242"/>
    </source>
</evidence>
<feature type="region of interest" description="Disordered" evidence="3">
    <location>
        <begin position="1"/>
        <end position="20"/>
    </location>
</feature>